<name>B4VND5_9CYAN</name>
<dbReference type="AlphaFoldDB" id="B4VND5"/>
<dbReference type="EMBL" id="DS989846">
    <property type="protein sequence ID" value="EDX76557.1"/>
    <property type="molecule type" value="Genomic_DNA"/>
</dbReference>
<dbReference type="InterPro" id="IPR007138">
    <property type="entry name" value="ABM_dom"/>
</dbReference>
<sequence length="99" mass="11235">MVNTKIRVLARVVAHPGKEEKLKALLLEIVEATRKEPGCITYELLQSPAIPTEFAFVAEWESEQAWRVHLDSAHIQQAFLEGEELFASPPDIRHYVLLA</sequence>
<reference evidence="2 3" key="1">
    <citation type="submission" date="2008-07" db="EMBL/GenBank/DDBJ databases">
        <authorList>
            <person name="Tandeau de Marsac N."/>
            <person name="Ferriera S."/>
            <person name="Johnson J."/>
            <person name="Kravitz S."/>
            <person name="Beeson K."/>
            <person name="Sutton G."/>
            <person name="Rogers Y.-H."/>
            <person name="Friedman R."/>
            <person name="Frazier M."/>
            <person name="Venter J.C."/>
        </authorList>
    </citation>
    <scope>NUCLEOTIDE SEQUENCE [LARGE SCALE GENOMIC DNA]</scope>
    <source>
        <strain evidence="2 3">PCC 7420</strain>
    </source>
</reference>
<organism evidence="2 3">
    <name type="scientific">Coleofasciculus chthonoplastes PCC 7420</name>
    <dbReference type="NCBI Taxonomy" id="118168"/>
    <lineage>
        <taxon>Bacteria</taxon>
        <taxon>Bacillati</taxon>
        <taxon>Cyanobacteriota</taxon>
        <taxon>Cyanophyceae</taxon>
        <taxon>Coleofasciculales</taxon>
        <taxon>Coleofasciculaceae</taxon>
        <taxon>Coleofasciculus</taxon>
    </lineage>
</organism>
<dbReference type="Proteomes" id="UP000003835">
    <property type="component" value="Unassembled WGS sequence"/>
</dbReference>
<dbReference type="PROSITE" id="PS51725">
    <property type="entry name" value="ABM"/>
    <property type="match status" value="1"/>
</dbReference>
<accession>B4VND5</accession>
<feature type="domain" description="ABM" evidence="1">
    <location>
        <begin position="6"/>
        <end position="96"/>
    </location>
</feature>
<protein>
    <submittedName>
        <fullName evidence="2">Antibiotic biosynthesis monooxygenase domain protein</fullName>
    </submittedName>
</protein>
<dbReference type="Pfam" id="PF03992">
    <property type="entry name" value="ABM"/>
    <property type="match status" value="1"/>
</dbReference>
<dbReference type="Gene3D" id="3.30.70.100">
    <property type="match status" value="1"/>
</dbReference>
<dbReference type="PANTHER" id="PTHR33336">
    <property type="entry name" value="QUINOL MONOOXYGENASE YGIN-RELATED"/>
    <property type="match status" value="1"/>
</dbReference>
<dbReference type="STRING" id="118168.MC7420_4813"/>
<dbReference type="InterPro" id="IPR011008">
    <property type="entry name" value="Dimeric_a/b-barrel"/>
</dbReference>
<dbReference type="RefSeq" id="WP_006100285.1">
    <property type="nucleotide sequence ID" value="NZ_DS989846.1"/>
</dbReference>
<dbReference type="PANTHER" id="PTHR33336:SF15">
    <property type="entry name" value="ABM DOMAIN-CONTAINING PROTEIN"/>
    <property type="match status" value="1"/>
</dbReference>
<dbReference type="GO" id="GO:0004497">
    <property type="term" value="F:monooxygenase activity"/>
    <property type="evidence" value="ECO:0007669"/>
    <property type="project" value="UniProtKB-KW"/>
</dbReference>
<dbReference type="eggNOG" id="COG1359">
    <property type="taxonomic scope" value="Bacteria"/>
</dbReference>
<dbReference type="OrthoDB" id="9806189at2"/>
<dbReference type="SUPFAM" id="SSF54909">
    <property type="entry name" value="Dimeric alpha+beta barrel"/>
    <property type="match status" value="1"/>
</dbReference>
<keyword evidence="2" id="KW-0503">Monooxygenase</keyword>
<dbReference type="HOGENOM" id="CLU_131496_11_1_3"/>
<gene>
    <name evidence="2" type="ORF">MC7420_4813</name>
</gene>
<evidence type="ECO:0000259" key="1">
    <source>
        <dbReference type="PROSITE" id="PS51725"/>
    </source>
</evidence>
<keyword evidence="2" id="KW-0560">Oxidoreductase</keyword>
<evidence type="ECO:0000313" key="3">
    <source>
        <dbReference type="Proteomes" id="UP000003835"/>
    </source>
</evidence>
<evidence type="ECO:0000313" key="2">
    <source>
        <dbReference type="EMBL" id="EDX76557.1"/>
    </source>
</evidence>
<keyword evidence="3" id="KW-1185">Reference proteome</keyword>
<proteinExistence type="predicted"/>
<dbReference type="InterPro" id="IPR050744">
    <property type="entry name" value="AI-2_Isomerase_LsrG"/>
</dbReference>